<organism evidence="2 3">
    <name type="scientific">Clunio marinus</name>
    <dbReference type="NCBI Taxonomy" id="568069"/>
    <lineage>
        <taxon>Eukaryota</taxon>
        <taxon>Metazoa</taxon>
        <taxon>Ecdysozoa</taxon>
        <taxon>Arthropoda</taxon>
        <taxon>Hexapoda</taxon>
        <taxon>Insecta</taxon>
        <taxon>Pterygota</taxon>
        <taxon>Neoptera</taxon>
        <taxon>Endopterygota</taxon>
        <taxon>Diptera</taxon>
        <taxon>Nematocera</taxon>
        <taxon>Chironomoidea</taxon>
        <taxon>Chironomidae</taxon>
        <taxon>Clunio</taxon>
    </lineage>
</organism>
<feature type="compositionally biased region" description="Basic residues" evidence="1">
    <location>
        <begin position="8"/>
        <end position="23"/>
    </location>
</feature>
<evidence type="ECO:0000313" key="3">
    <source>
        <dbReference type="Proteomes" id="UP000183832"/>
    </source>
</evidence>
<protein>
    <submittedName>
        <fullName evidence="2">CLUMA_CG011450, isoform A</fullName>
    </submittedName>
</protein>
<dbReference type="GO" id="GO:0005794">
    <property type="term" value="C:Golgi apparatus"/>
    <property type="evidence" value="ECO:0007669"/>
    <property type="project" value="TreeGrafter"/>
</dbReference>
<evidence type="ECO:0000313" key="2">
    <source>
        <dbReference type="EMBL" id="CRK98082.1"/>
    </source>
</evidence>
<keyword evidence="3" id="KW-1185">Reference proteome</keyword>
<reference evidence="2 3" key="1">
    <citation type="submission" date="2015-04" db="EMBL/GenBank/DDBJ databases">
        <authorList>
            <person name="Syromyatnikov M.Y."/>
            <person name="Popov V.N."/>
        </authorList>
    </citation>
    <scope>NUCLEOTIDE SEQUENCE [LARGE SCALE GENOMIC DNA]</scope>
</reference>
<dbReference type="PANTHER" id="PTHR33638">
    <property type="entry name" value="SELENOPROTEIN H"/>
    <property type="match status" value="1"/>
</dbReference>
<dbReference type="AlphaFoldDB" id="A0A1J1IE89"/>
<gene>
    <name evidence="2" type="primary">putative CG13186</name>
    <name evidence="2" type="ORF">CLUMA_CG011450</name>
</gene>
<dbReference type="Proteomes" id="UP000183832">
    <property type="component" value="Unassembled WGS sequence"/>
</dbReference>
<dbReference type="PANTHER" id="PTHR33638:SF1">
    <property type="entry name" value="SELENOPROTEIN H"/>
    <property type="match status" value="1"/>
</dbReference>
<name>A0A1J1IE89_9DIPT</name>
<dbReference type="OrthoDB" id="1933874at2759"/>
<dbReference type="InterPro" id="IPR052674">
    <property type="entry name" value="SelWTH-like"/>
</dbReference>
<dbReference type="EMBL" id="CVRI01000047">
    <property type="protein sequence ID" value="CRK98082.1"/>
    <property type="molecule type" value="Genomic_DNA"/>
</dbReference>
<evidence type="ECO:0000256" key="1">
    <source>
        <dbReference type="SAM" id="MobiDB-lite"/>
    </source>
</evidence>
<sequence length="133" mass="15693">MKNESKESKKKKRENKPKPVKKPHFNIDESWNVIKIEHCFECPIFAVKSQEIFNILCENFPRNKIRLLCNESHIDGSRIEPRLGAFEISFAKSYRETFHLIWSGIEKGPPRREKFPSNVDDLVRQITKILVNI</sequence>
<accession>A0A1J1IE89</accession>
<feature type="region of interest" description="Disordered" evidence="1">
    <location>
        <begin position="1"/>
        <end position="23"/>
    </location>
</feature>
<proteinExistence type="predicted"/>